<feature type="transmembrane region" description="Helical" evidence="7">
    <location>
        <begin position="7"/>
        <end position="26"/>
    </location>
</feature>
<dbReference type="PANTHER" id="PTHR43045:SF1">
    <property type="entry name" value="SHIKIMATE TRANSPORTER"/>
    <property type="match status" value="1"/>
</dbReference>
<dbReference type="CDD" id="cd17369">
    <property type="entry name" value="MFS_ShiA_like"/>
    <property type="match status" value="1"/>
</dbReference>
<evidence type="ECO:0000256" key="4">
    <source>
        <dbReference type="ARBA" id="ARBA00022692"/>
    </source>
</evidence>
<evidence type="ECO:0000313" key="10">
    <source>
        <dbReference type="Proteomes" id="UP000581769"/>
    </source>
</evidence>
<comment type="caution">
    <text evidence="9">The sequence shown here is derived from an EMBL/GenBank/DDBJ whole genome shotgun (WGS) entry which is preliminary data.</text>
</comment>
<evidence type="ECO:0000256" key="2">
    <source>
        <dbReference type="ARBA" id="ARBA00022448"/>
    </source>
</evidence>
<dbReference type="Gene3D" id="1.20.1250.20">
    <property type="entry name" value="MFS general substrate transporter like domains"/>
    <property type="match status" value="2"/>
</dbReference>
<dbReference type="GO" id="GO:0022857">
    <property type="term" value="F:transmembrane transporter activity"/>
    <property type="evidence" value="ECO:0007669"/>
    <property type="project" value="InterPro"/>
</dbReference>
<feature type="transmembrane region" description="Helical" evidence="7">
    <location>
        <begin position="374"/>
        <end position="395"/>
    </location>
</feature>
<dbReference type="RefSeq" id="WP_312873992.1">
    <property type="nucleotide sequence ID" value="NZ_JACHMG010000001.1"/>
</dbReference>
<keyword evidence="2" id="KW-0813">Transport</keyword>
<evidence type="ECO:0000256" key="3">
    <source>
        <dbReference type="ARBA" id="ARBA00022475"/>
    </source>
</evidence>
<organism evidence="9 10">
    <name type="scientific">Amycolatopsis jiangsuensis</name>
    <dbReference type="NCBI Taxonomy" id="1181879"/>
    <lineage>
        <taxon>Bacteria</taxon>
        <taxon>Bacillati</taxon>
        <taxon>Actinomycetota</taxon>
        <taxon>Actinomycetes</taxon>
        <taxon>Pseudonocardiales</taxon>
        <taxon>Pseudonocardiaceae</taxon>
        <taxon>Amycolatopsis</taxon>
    </lineage>
</organism>
<feature type="transmembrane region" description="Helical" evidence="7">
    <location>
        <begin position="168"/>
        <end position="185"/>
    </location>
</feature>
<evidence type="ECO:0000256" key="1">
    <source>
        <dbReference type="ARBA" id="ARBA00004651"/>
    </source>
</evidence>
<dbReference type="Pfam" id="PF07690">
    <property type="entry name" value="MFS_1"/>
    <property type="match status" value="1"/>
</dbReference>
<protein>
    <submittedName>
        <fullName evidence="9">MFS family permease</fullName>
    </submittedName>
</protein>
<keyword evidence="6 7" id="KW-0472">Membrane</keyword>
<dbReference type="PROSITE" id="PS50850">
    <property type="entry name" value="MFS"/>
    <property type="match status" value="1"/>
</dbReference>
<feature type="transmembrane region" description="Helical" evidence="7">
    <location>
        <begin position="65"/>
        <end position="83"/>
    </location>
</feature>
<keyword evidence="3" id="KW-1003">Cell membrane</keyword>
<evidence type="ECO:0000313" key="9">
    <source>
        <dbReference type="EMBL" id="MBB4688333.1"/>
    </source>
</evidence>
<sequence length="412" mass="43327">MLEWYDFYIYGTATALAFAPLFFPAASPVAGTLAAMATYAIGFVFRPVAGMVLARWGDTIGRKRLLILCLVLMGASTGAIGLLPTHAQAGLAAPVLLVVLRLVQSLGAGAEYGTAVTMTSEYSTAGRRGLYATVPALGVGLGIMLGTGVFALISLLPRESFLAWGWRLPFLFGFCLVFVGLYLRLRVAESPEFERLKDSGTLAASPLRELVRTGRKHLVLASLARSTEAVCAQLFNVFAISYCTAQLGMSAGPALTGVLVANAVGLAVIPLSGHLADRVGRRPVFLFGLFFIAVFAFPFFWLLETRNPLLVIVALVLAYGLGVKVVLAVSGAYLSEMFEPRVRNSGVTIARSLSDPLGGFTPLIASALCAATGSYWAVGAVLVALALTSAAAVLASPETRGRRDPSPEGVSS</sequence>
<dbReference type="AlphaFoldDB" id="A0A840J382"/>
<dbReference type="Proteomes" id="UP000581769">
    <property type="component" value="Unassembled WGS sequence"/>
</dbReference>
<gene>
    <name evidence="9" type="ORF">BJY18_005818</name>
</gene>
<feature type="domain" description="Major facilitator superfamily (MFS) profile" evidence="8">
    <location>
        <begin position="1"/>
        <end position="400"/>
    </location>
</feature>
<feature type="transmembrane region" description="Helical" evidence="7">
    <location>
        <begin position="32"/>
        <end position="53"/>
    </location>
</feature>
<dbReference type="InterPro" id="IPR020846">
    <property type="entry name" value="MFS_dom"/>
</dbReference>
<comment type="subcellular location">
    <subcellularLocation>
        <location evidence="1">Cell membrane</location>
        <topology evidence="1">Multi-pass membrane protein</topology>
    </subcellularLocation>
</comment>
<keyword evidence="5 7" id="KW-1133">Transmembrane helix</keyword>
<name>A0A840J382_9PSEU</name>
<feature type="transmembrane region" description="Helical" evidence="7">
    <location>
        <begin position="89"/>
        <end position="109"/>
    </location>
</feature>
<dbReference type="InterPro" id="IPR011701">
    <property type="entry name" value="MFS"/>
</dbReference>
<accession>A0A840J382</accession>
<reference evidence="9 10" key="1">
    <citation type="submission" date="2020-08" db="EMBL/GenBank/DDBJ databases">
        <title>Sequencing the genomes of 1000 actinobacteria strains.</title>
        <authorList>
            <person name="Klenk H.-P."/>
        </authorList>
    </citation>
    <scope>NUCLEOTIDE SEQUENCE [LARGE SCALE GENOMIC DNA]</scope>
    <source>
        <strain evidence="9 10">DSM 45859</strain>
    </source>
</reference>
<dbReference type="PANTHER" id="PTHR43045">
    <property type="entry name" value="SHIKIMATE TRANSPORTER"/>
    <property type="match status" value="1"/>
</dbReference>
<dbReference type="InterPro" id="IPR036259">
    <property type="entry name" value="MFS_trans_sf"/>
</dbReference>
<dbReference type="SUPFAM" id="SSF103473">
    <property type="entry name" value="MFS general substrate transporter"/>
    <property type="match status" value="1"/>
</dbReference>
<keyword evidence="4 7" id="KW-0812">Transmembrane</keyword>
<keyword evidence="10" id="KW-1185">Reference proteome</keyword>
<evidence type="ECO:0000259" key="8">
    <source>
        <dbReference type="PROSITE" id="PS50850"/>
    </source>
</evidence>
<dbReference type="GO" id="GO:0005886">
    <property type="term" value="C:plasma membrane"/>
    <property type="evidence" value="ECO:0007669"/>
    <property type="project" value="UniProtKB-SubCell"/>
</dbReference>
<evidence type="ECO:0000256" key="5">
    <source>
        <dbReference type="ARBA" id="ARBA00022989"/>
    </source>
</evidence>
<evidence type="ECO:0000256" key="7">
    <source>
        <dbReference type="SAM" id="Phobius"/>
    </source>
</evidence>
<feature type="transmembrane region" description="Helical" evidence="7">
    <location>
        <begin position="130"/>
        <end position="156"/>
    </location>
</feature>
<feature type="transmembrane region" description="Helical" evidence="7">
    <location>
        <begin position="254"/>
        <end position="272"/>
    </location>
</feature>
<feature type="transmembrane region" description="Helical" evidence="7">
    <location>
        <begin position="309"/>
        <end position="334"/>
    </location>
</feature>
<feature type="transmembrane region" description="Helical" evidence="7">
    <location>
        <begin position="284"/>
        <end position="303"/>
    </location>
</feature>
<proteinExistence type="predicted"/>
<dbReference type="EMBL" id="JACHMG010000001">
    <property type="protein sequence ID" value="MBB4688333.1"/>
    <property type="molecule type" value="Genomic_DNA"/>
</dbReference>
<evidence type="ECO:0000256" key="6">
    <source>
        <dbReference type="ARBA" id="ARBA00023136"/>
    </source>
</evidence>